<dbReference type="HOGENOM" id="CLU_003291_4_0_0"/>
<gene>
    <name evidence="7" type="ordered locus">Acid_3685</name>
</gene>
<accession>Q020J7</accession>
<dbReference type="PANTHER" id="PTHR43557:SF2">
    <property type="entry name" value="RIESKE DOMAIN-CONTAINING PROTEIN-RELATED"/>
    <property type="match status" value="1"/>
</dbReference>
<dbReference type="Pfam" id="PF07992">
    <property type="entry name" value="Pyr_redox_2"/>
    <property type="match status" value="1"/>
</dbReference>
<dbReference type="PRINTS" id="PR00368">
    <property type="entry name" value="FADPNR"/>
</dbReference>
<keyword evidence="2" id="KW-0285">Flavoprotein</keyword>
<keyword evidence="4" id="KW-0560">Oxidoreductase</keyword>
<feature type="domain" description="Reductase C-terminal" evidence="6">
    <location>
        <begin position="320"/>
        <end position="396"/>
    </location>
</feature>
<dbReference type="KEGG" id="sus:Acid_3685"/>
<dbReference type="Pfam" id="PF14759">
    <property type="entry name" value="Reductase_C"/>
    <property type="match status" value="1"/>
</dbReference>
<dbReference type="InterPro" id="IPR016156">
    <property type="entry name" value="FAD/NAD-linked_Rdtase_dimer_sf"/>
</dbReference>
<feature type="domain" description="FAD/NAD(P)-binding" evidence="5">
    <location>
        <begin position="5"/>
        <end position="301"/>
    </location>
</feature>
<evidence type="ECO:0000256" key="2">
    <source>
        <dbReference type="ARBA" id="ARBA00022630"/>
    </source>
</evidence>
<dbReference type="eggNOG" id="COG0446">
    <property type="taxonomic scope" value="Bacteria"/>
</dbReference>
<proteinExistence type="predicted"/>
<dbReference type="Gene3D" id="3.50.50.60">
    <property type="entry name" value="FAD/NAD(P)-binding domain"/>
    <property type="match status" value="2"/>
</dbReference>
<dbReference type="InterPro" id="IPR028202">
    <property type="entry name" value="Reductase_C"/>
</dbReference>
<sequence>MASFKHLILGGGMVAGHCAKQYVENGGKAGELAIVSGDDALPYERPPLSKGFLAGKDSEESVRINAAEFYAEHGIDVRLNTRVNSIDARGGRLSTSSGEEFGFEKLILATGAEVRRLDVPGAASSNVLYLRSLNDSKRLRDASIKAKHAVVAGGGFIAMEVASVLASRGIETTILARQNRFGAAFFTPEMSAFFEKYYVDRGVRILKQTEVMGIEKGSRALLKDGRAVDFDLFLAGIGVQPVTVLAEKAGLPVDNGILVNEYLETRDANLYAAGDVANYPDSLFGMKRRRVEHWDNAVSQGQYLAGALLGKREPFVHVPYFFSDVFDLSYEFWGDPSPSDRVVHRGDLQTSSFSIWWLSQNRLVAAFAMNRPDEERELAPELIRSRKLLSAERLREAGSVRDAAA</sequence>
<dbReference type="Gene3D" id="3.30.390.30">
    <property type="match status" value="1"/>
</dbReference>
<reference evidence="7" key="1">
    <citation type="submission" date="2006-10" db="EMBL/GenBank/DDBJ databases">
        <title>Complete sequence of Solibacter usitatus Ellin6076.</title>
        <authorList>
            <consortium name="US DOE Joint Genome Institute"/>
            <person name="Copeland A."/>
            <person name="Lucas S."/>
            <person name="Lapidus A."/>
            <person name="Barry K."/>
            <person name="Detter J.C."/>
            <person name="Glavina del Rio T."/>
            <person name="Hammon N."/>
            <person name="Israni S."/>
            <person name="Dalin E."/>
            <person name="Tice H."/>
            <person name="Pitluck S."/>
            <person name="Thompson L.S."/>
            <person name="Brettin T."/>
            <person name="Bruce D."/>
            <person name="Han C."/>
            <person name="Tapia R."/>
            <person name="Gilna P."/>
            <person name="Schmutz J."/>
            <person name="Larimer F."/>
            <person name="Land M."/>
            <person name="Hauser L."/>
            <person name="Kyrpides N."/>
            <person name="Mikhailova N."/>
            <person name="Janssen P.H."/>
            <person name="Kuske C.R."/>
            <person name="Richardson P."/>
        </authorList>
    </citation>
    <scope>NUCLEOTIDE SEQUENCE</scope>
    <source>
        <strain evidence="7">Ellin6076</strain>
    </source>
</reference>
<dbReference type="FunCoup" id="Q020J7">
    <property type="interactions" value="320"/>
</dbReference>
<name>Q020J7_SOLUE</name>
<dbReference type="InterPro" id="IPR023753">
    <property type="entry name" value="FAD/NAD-binding_dom"/>
</dbReference>
<dbReference type="OrthoDB" id="9792592at2"/>
<dbReference type="SUPFAM" id="SSF51905">
    <property type="entry name" value="FAD/NAD(P)-binding domain"/>
    <property type="match status" value="2"/>
</dbReference>
<dbReference type="SUPFAM" id="SSF55424">
    <property type="entry name" value="FAD/NAD-linked reductases, dimerisation (C-terminal) domain"/>
    <property type="match status" value="1"/>
</dbReference>
<evidence type="ECO:0000313" key="7">
    <source>
        <dbReference type="EMBL" id="ABJ84656.1"/>
    </source>
</evidence>
<organism evidence="7">
    <name type="scientific">Solibacter usitatus (strain Ellin6076)</name>
    <dbReference type="NCBI Taxonomy" id="234267"/>
    <lineage>
        <taxon>Bacteria</taxon>
        <taxon>Pseudomonadati</taxon>
        <taxon>Acidobacteriota</taxon>
        <taxon>Terriglobia</taxon>
        <taxon>Bryobacterales</taxon>
        <taxon>Solibacteraceae</taxon>
        <taxon>Candidatus Solibacter</taxon>
    </lineage>
</organism>
<dbReference type="InParanoid" id="Q020J7"/>
<evidence type="ECO:0000259" key="6">
    <source>
        <dbReference type="Pfam" id="PF14759"/>
    </source>
</evidence>
<evidence type="ECO:0000256" key="4">
    <source>
        <dbReference type="ARBA" id="ARBA00023002"/>
    </source>
</evidence>
<evidence type="ECO:0000256" key="1">
    <source>
        <dbReference type="ARBA" id="ARBA00001974"/>
    </source>
</evidence>
<dbReference type="PANTHER" id="PTHR43557">
    <property type="entry name" value="APOPTOSIS-INDUCING FACTOR 1"/>
    <property type="match status" value="1"/>
</dbReference>
<dbReference type="GO" id="GO:0016651">
    <property type="term" value="F:oxidoreductase activity, acting on NAD(P)H"/>
    <property type="evidence" value="ECO:0007669"/>
    <property type="project" value="TreeGrafter"/>
</dbReference>
<evidence type="ECO:0000256" key="3">
    <source>
        <dbReference type="ARBA" id="ARBA00022827"/>
    </source>
</evidence>
<evidence type="ECO:0000259" key="5">
    <source>
        <dbReference type="Pfam" id="PF07992"/>
    </source>
</evidence>
<keyword evidence="3" id="KW-0274">FAD</keyword>
<dbReference type="InterPro" id="IPR050446">
    <property type="entry name" value="FAD-oxidoreductase/Apoptosis"/>
</dbReference>
<dbReference type="AlphaFoldDB" id="Q020J7"/>
<protein>
    <submittedName>
        <fullName evidence="7">FAD-dependent pyridine nucleotide-disulphide oxidoreductase</fullName>
    </submittedName>
</protein>
<dbReference type="STRING" id="234267.Acid_3685"/>
<dbReference type="PRINTS" id="PR00411">
    <property type="entry name" value="PNDRDTASEI"/>
</dbReference>
<dbReference type="GO" id="GO:0005737">
    <property type="term" value="C:cytoplasm"/>
    <property type="evidence" value="ECO:0007669"/>
    <property type="project" value="TreeGrafter"/>
</dbReference>
<comment type="cofactor">
    <cofactor evidence="1">
        <name>FAD</name>
        <dbReference type="ChEBI" id="CHEBI:57692"/>
    </cofactor>
</comment>
<dbReference type="InterPro" id="IPR036188">
    <property type="entry name" value="FAD/NAD-bd_sf"/>
</dbReference>
<dbReference type="EMBL" id="CP000473">
    <property type="protein sequence ID" value="ABJ84656.1"/>
    <property type="molecule type" value="Genomic_DNA"/>
</dbReference>